<dbReference type="AlphaFoldDB" id="A0A4Y2ALV4"/>
<dbReference type="Proteomes" id="UP000499080">
    <property type="component" value="Unassembled WGS sequence"/>
</dbReference>
<keyword evidence="2" id="KW-1185">Reference proteome</keyword>
<protein>
    <submittedName>
        <fullName evidence="1">Uncharacterized protein</fullName>
    </submittedName>
</protein>
<proteinExistence type="predicted"/>
<gene>
    <name evidence="1" type="ORF">AVEN_26299_1</name>
</gene>
<evidence type="ECO:0000313" key="2">
    <source>
        <dbReference type="Proteomes" id="UP000499080"/>
    </source>
</evidence>
<dbReference type="EMBL" id="BGPR01000023">
    <property type="protein sequence ID" value="GBL80881.1"/>
    <property type="molecule type" value="Genomic_DNA"/>
</dbReference>
<accession>A0A4Y2ALV4</accession>
<sequence>MNNFEECLKEQLISEIAAHVANIKFDSHQRRYHVFLTTPAPLAVINGEQESAAETVVGLGARLLTAEDFPYQNKMLFAVRRFPSTPLAYGISQKILGLGLKGAKVLVKDEDLTVNAALVLRSGAFTRG</sequence>
<name>A0A4Y2ALV4_ARAVE</name>
<comment type="caution">
    <text evidence="1">The sequence shown here is derived from an EMBL/GenBank/DDBJ whole genome shotgun (WGS) entry which is preliminary data.</text>
</comment>
<reference evidence="1 2" key="1">
    <citation type="journal article" date="2019" name="Sci. Rep.">
        <title>Orb-weaving spider Araneus ventricosus genome elucidates the spidroin gene catalogue.</title>
        <authorList>
            <person name="Kono N."/>
            <person name="Nakamura H."/>
            <person name="Ohtoshi R."/>
            <person name="Moran D.A.P."/>
            <person name="Shinohara A."/>
            <person name="Yoshida Y."/>
            <person name="Fujiwara M."/>
            <person name="Mori M."/>
            <person name="Tomita M."/>
            <person name="Arakawa K."/>
        </authorList>
    </citation>
    <scope>NUCLEOTIDE SEQUENCE [LARGE SCALE GENOMIC DNA]</scope>
</reference>
<organism evidence="1 2">
    <name type="scientific">Araneus ventricosus</name>
    <name type="common">Orbweaver spider</name>
    <name type="synonym">Epeira ventricosa</name>
    <dbReference type="NCBI Taxonomy" id="182803"/>
    <lineage>
        <taxon>Eukaryota</taxon>
        <taxon>Metazoa</taxon>
        <taxon>Ecdysozoa</taxon>
        <taxon>Arthropoda</taxon>
        <taxon>Chelicerata</taxon>
        <taxon>Arachnida</taxon>
        <taxon>Araneae</taxon>
        <taxon>Araneomorphae</taxon>
        <taxon>Entelegynae</taxon>
        <taxon>Araneoidea</taxon>
        <taxon>Araneidae</taxon>
        <taxon>Araneus</taxon>
    </lineage>
</organism>
<evidence type="ECO:0000313" key="1">
    <source>
        <dbReference type="EMBL" id="GBL80881.1"/>
    </source>
</evidence>